<name>A0A7J7J1G7_BUGNE</name>
<proteinExistence type="predicted"/>
<organism evidence="1 2">
    <name type="scientific">Bugula neritina</name>
    <name type="common">Brown bryozoan</name>
    <name type="synonym">Sertularia neritina</name>
    <dbReference type="NCBI Taxonomy" id="10212"/>
    <lineage>
        <taxon>Eukaryota</taxon>
        <taxon>Metazoa</taxon>
        <taxon>Spiralia</taxon>
        <taxon>Lophotrochozoa</taxon>
        <taxon>Bryozoa</taxon>
        <taxon>Gymnolaemata</taxon>
        <taxon>Cheilostomatida</taxon>
        <taxon>Flustrina</taxon>
        <taxon>Buguloidea</taxon>
        <taxon>Bugulidae</taxon>
        <taxon>Bugula</taxon>
    </lineage>
</organism>
<evidence type="ECO:0000313" key="1">
    <source>
        <dbReference type="EMBL" id="KAF6019576.1"/>
    </source>
</evidence>
<reference evidence="1" key="1">
    <citation type="submission" date="2020-06" db="EMBL/GenBank/DDBJ databases">
        <title>Draft genome of Bugula neritina, a colonial animal packing powerful symbionts and potential medicines.</title>
        <authorList>
            <person name="Rayko M."/>
        </authorList>
    </citation>
    <scope>NUCLEOTIDE SEQUENCE [LARGE SCALE GENOMIC DNA]</scope>
    <source>
        <strain evidence="1">Kwan_BN1</strain>
    </source>
</reference>
<evidence type="ECO:0000313" key="2">
    <source>
        <dbReference type="Proteomes" id="UP000593567"/>
    </source>
</evidence>
<accession>A0A7J7J1G7</accession>
<keyword evidence="2" id="KW-1185">Reference proteome</keyword>
<dbReference type="EMBL" id="VXIV02003219">
    <property type="protein sequence ID" value="KAF6019576.1"/>
    <property type="molecule type" value="Genomic_DNA"/>
</dbReference>
<sequence>MVSPLLSDLPNLLDTVTWTSDNSNTLSSKSNQTLIRLSSQLDDINAQVAKLSKLREAVESVSKSYGK</sequence>
<dbReference type="Proteomes" id="UP000593567">
    <property type="component" value="Unassembled WGS sequence"/>
</dbReference>
<dbReference type="AlphaFoldDB" id="A0A7J7J1G7"/>
<comment type="caution">
    <text evidence="1">The sequence shown here is derived from an EMBL/GenBank/DDBJ whole genome shotgun (WGS) entry which is preliminary data.</text>
</comment>
<protein>
    <submittedName>
        <fullName evidence="1">Uncharacterized protein</fullName>
    </submittedName>
</protein>
<gene>
    <name evidence="1" type="ORF">EB796_022102</name>
</gene>